<accession>A0A562TX66</accession>
<dbReference type="EMBL" id="VLLI01000009">
    <property type="protein sequence ID" value="TWI98137.1"/>
    <property type="molecule type" value="Genomic_DNA"/>
</dbReference>
<evidence type="ECO:0000256" key="1">
    <source>
        <dbReference type="SAM" id="SignalP"/>
    </source>
</evidence>
<keyword evidence="3" id="KW-1185">Reference proteome</keyword>
<dbReference type="Proteomes" id="UP000317010">
    <property type="component" value="Unassembled WGS sequence"/>
</dbReference>
<organism evidence="2 3">
    <name type="scientific">Mucilaginibacter frigoritolerans</name>
    <dbReference type="NCBI Taxonomy" id="652788"/>
    <lineage>
        <taxon>Bacteria</taxon>
        <taxon>Pseudomonadati</taxon>
        <taxon>Bacteroidota</taxon>
        <taxon>Sphingobacteriia</taxon>
        <taxon>Sphingobacteriales</taxon>
        <taxon>Sphingobacteriaceae</taxon>
        <taxon>Mucilaginibacter</taxon>
    </lineage>
</organism>
<comment type="caution">
    <text evidence="2">The sequence shown here is derived from an EMBL/GenBank/DDBJ whole genome shotgun (WGS) entry which is preliminary data.</text>
</comment>
<name>A0A562TX66_9SPHI</name>
<gene>
    <name evidence="2" type="ORF">JN11_03216</name>
</gene>
<evidence type="ECO:0000313" key="3">
    <source>
        <dbReference type="Proteomes" id="UP000317010"/>
    </source>
</evidence>
<dbReference type="AlphaFoldDB" id="A0A562TX66"/>
<proteinExistence type="predicted"/>
<sequence>MKTLSKLGMMLTLATSLFLASCAGSYYVSDQPVEPVYARPAPPYDGAIWIDGEWGWSGGRYQYMRGHWDRARPGHTYIRGSWEHGNRGYRWHKGRWN</sequence>
<dbReference type="OrthoDB" id="799289at2"/>
<dbReference type="PROSITE" id="PS51257">
    <property type="entry name" value="PROKAR_LIPOPROTEIN"/>
    <property type="match status" value="1"/>
</dbReference>
<evidence type="ECO:0000313" key="2">
    <source>
        <dbReference type="EMBL" id="TWI98137.1"/>
    </source>
</evidence>
<reference evidence="2 3" key="1">
    <citation type="submission" date="2019-07" db="EMBL/GenBank/DDBJ databases">
        <title>Genomic Encyclopedia of Archaeal and Bacterial Type Strains, Phase II (KMG-II): from individual species to whole genera.</title>
        <authorList>
            <person name="Goeker M."/>
        </authorList>
    </citation>
    <scope>NUCLEOTIDE SEQUENCE [LARGE SCALE GENOMIC DNA]</scope>
    <source>
        <strain evidence="2 3">ATCC BAA-1854</strain>
    </source>
</reference>
<keyword evidence="1" id="KW-0732">Signal</keyword>
<protein>
    <submittedName>
        <fullName evidence="2">YXWGXW repeat-containing protein</fullName>
    </submittedName>
</protein>
<feature type="chain" id="PRO_5022237450" evidence="1">
    <location>
        <begin position="21"/>
        <end position="97"/>
    </location>
</feature>
<dbReference type="RefSeq" id="WP_144914107.1">
    <property type="nucleotide sequence ID" value="NZ_VLLI01000009.1"/>
</dbReference>
<feature type="signal peptide" evidence="1">
    <location>
        <begin position="1"/>
        <end position="20"/>
    </location>
</feature>